<feature type="transmembrane region" description="Helical" evidence="6">
    <location>
        <begin position="172"/>
        <end position="192"/>
    </location>
</feature>
<dbReference type="EMBL" id="VBWP01000004">
    <property type="protein sequence ID" value="TLG74176.1"/>
    <property type="molecule type" value="Genomic_DNA"/>
</dbReference>
<evidence type="ECO:0000313" key="7">
    <source>
        <dbReference type="EMBL" id="TLG74176.1"/>
    </source>
</evidence>
<keyword evidence="3 6" id="KW-0812">Transmembrane</keyword>
<feature type="transmembrane region" description="Helical" evidence="6">
    <location>
        <begin position="444"/>
        <end position="465"/>
    </location>
</feature>
<keyword evidence="5 6" id="KW-0472">Membrane</keyword>
<evidence type="ECO:0000256" key="4">
    <source>
        <dbReference type="ARBA" id="ARBA00022989"/>
    </source>
</evidence>
<dbReference type="Proteomes" id="UP000306912">
    <property type="component" value="Unassembled WGS sequence"/>
</dbReference>
<feature type="transmembrane region" description="Helical" evidence="6">
    <location>
        <begin position="353"/>
        <end position="376"/>
    </location>
</feature>
<evidence type="ECO:0000256" key="1">
    <source>
        <dbReference type="ARBA" id="ARBA00004651"/>
    </source>
</evidence>
<dbReference type="PIRSF" id="PIRSF038958">
    <property type="entry name" value="PG_synth_SpoVB"/>
    <property type="match status" value="1"/>
</dbReference>
<proteinExistence type="predicted"/>
<dbReference type="GO" id="GO:0005886">
    <property type="term" value="C:plasma membrane"/>
    <property type="evidence" value="ECO:0007669"/>
    <property type="project" value="UniProtKB-SubCell"/>
</dbReference>
<dbReference type="PANTHER" id="PTHR30250:SF21">
    <property type="entry name" value="LIPID II FLIPPASE MURJ"/>
    <property type="match status" value="1"/>
</dbReference>
<dbReference type="InParanoid" id="A0A5R8QD36"/>
<feature type="transmembrane region" description="Helical" evidence="6">
    <location>
        <begin position="513"/>
        <end position="531"/>
    </location>
</feature>
<dbReference type="FunCoup" id="A0A5R8QD36">
    <property type="interactions" value="129"/>
</dbReference>
<dbReference type="PANTHER" id="PTHR30250">
    <property type="entry name" value="PST FAMILY PREDICTED COLANIC ACID TRANSPORTER"/>
    <property type="match status" value="1"/>
</dbReference>
<feature type="transmembrane region" description="Helical" evidence="6">
    <location>
        <begin position="258"/>
        <end position="278"/>
    </location>
</feature>
<feature type="transmembrane region" description="Helical" evidence="6">
    <location>
        <begin position="477"/>
        <end position="498"/>
    </location>
</feature>
<dbReference type="InterPro" id="IPR002797">
    <property type="entry name" value="Polysacc_synth"/>
</dbReference>
<feature type="transmembrane region" description="Helical" evidence="6">
    <location>
        <begin position="12"/>
        <end position="35"/>
    </location>
</feature>
<evidence type="ECO:0000256" key="6">
    <source>
        <dbReference type="SAM" id="Phobius"/>
    </source>
</evidence>
<dbReference type="AlphaFoldDB" id="A0A5R8QD36"/>
<evidence type="ECO:0000256" key="3">
    <source>
        <dbReference type="ARBA" id="ARBA00022692"/>
    </source>
</evidence>
<feature type="transmembrane region" description="Helical" evidence="6">
    <location>
        <begin position="55"/>
        <end position="73"/>
    </location>
</feature>
<feature type="transmembrane region" description="Helical" evidence="6">
    <location>
        <begin position="204"/>
        <end position="226"/>
    </location>
</feature>
<sequence length="562" mass="61204">MSRKSFINAAAISMVGLFLVRFLSIIYAPLISMIIGGDSTPAGALNAATNAIFNPFYELSLAGLPMAVAKLISTYNAREDFDNSWRVYSLTSKVMMLLGITAFAALFIFAEPLAAMALSSNQEGGVDISYAVASVRLMSVALLFIPLLSGLRGYLQGFKTLLGVSVSQVIEQLVRIVVILVIAFGITALMTGTVGHDTATTNGIMYSFIGIAISVVAGMVAIYPFYRKLRKGHRRSRTLQRRAGMLETRSNGELLREVLSIAIPFTLANLAAQGYTLITTYTFNSSMIAAGYSVDAAQSFYQIYTFWTEKLVTIPLTFAMAFSMVLITFISSSLEQGKLKEVNRYILKCLQTVAFLTIAATIGINLLAGPMYMMFYGFGDSVAIPILVANSLRGLMFAFEVIIISILQGINRKWHALVLSVGGPLIKLALNHLLISLFGVYGDILATSIGLAFVVIVGFIVIVRTTKFPIWQFIKSLLLVIVNVAVMAVVIIAGEWLFNLVAPGFGTANRLNAFIYVVLFVIVGGGAYILFADWTGILQIFFGPEMSIKQIIGKIVRRLRRS</sequence>
<evidence type="ECO:0000256" key="2">
    <source>
        <dbReference type="ARBA" id="ARBA00022475"/>
    </source>
</evidence>
<dbReference type="OrthoDB" id="9775950at2"/>
<keyword evidence="8" id="KW-1185">Reference proteome</keyword>
<dbReference type="RefSeq" id="WP_138190728.1">
    <property type="nucleotide sequence ID" value="NZ_VBWP01000004.1"/>
</dbReference>
<name>A0A5R8QD36_9FIRM</name>
<comment type="subcellular location">
    <subcellularLocation>
        <location evidence="1">Cell membrane</location>
        <topology evidence="1">Multi-pass membrane protein</topology>
    </subcellularLocation>
</comment>
<accession>A0A5R8QD36</accession>
<feature type="transmembrane region" description="Helical" evidence="6">
    <location>
        <begin position="94"/>
        <end position="118"/>
    </location>
</feature>
<protein>
    <submittedName>
        <fullName evidence="7">Uncharacterized protein</fullName>
    </submittedName>
</protein>
<organism evidence="7 8">
    <name type="scientific">Culicoidibacter larvae</name>
    <dbReference type="NCBI Taxonomy" id="2579976"/>
    <lineage>
        <taxon>Bacteria</taxon>
        <taxon>Bacillati</taxon>
        <taxon>Bacillota</taxon>
        <taxon>Culicoidibacteria</taxon>
        <taxon>Culicoidibacterales</taxon>
        <taxon>Culicoidibacteraceae</taxon>
        <taxon>Culicoidibacter</taxon>
    </lineage>
</organism>
<dbReference type="Pfam" id="PF01943">
    <property type="entry name" value="Polysacc_synt"/>
    <property type="match status" value="1"/>
</dbReference>
<evidence type="ECO:0000313" key="8">
    <source>
        <dbReference type="Proteomes" id="UP000306912"/>
    </source>
</evidence>
<keyword evidence="2" id="KW-1003">Cell membrane</keyword>
<dbReference type="InterPro" id="IPR050833">
    <property type="entry name" value="Poly_Biosynth_Transport"/>
</dbReference>
<keyword evidence="4 6" id="KW-1133">Transmembrane helix</keyword>
<feature type="transmembrane region" description="Helical" evidence="6">
    <location>
        <begin position="382"/>
        <end position="404"/>
    </location>
</feature>
<reference evidence="7 8" key="1">
    <citation type="submission" date="2019-05" db="EMBL/GenBank/DDBJ databases">
        <title>Culicoidintestinum kansasii gen. nov., sp. nov. from the gastrointestinal tract of the biting midge, Culicoides sonorensis.</title>
        <authorList>
            <person name="Neupane S."/>
            <person name="Ghosh A."/>
            <person name="Gunther S."/>
            <person name="Martin K."/>
            <person name="Zurek L."/>
        </authorList>
    </citation>
    <scope>NUCLEOTIDE SEQUENCE [LARGE SCALE GENOMIC DNA]</scope>
    <source>
        <strain evidence="7 8">CS-1</strain>
    </source>
</reference>
<comment type="caution">
    <text evidence="7">The sequence shown here is derived from an EMBL/GenBank/DDBJ whole genome shotgun (WGS) entry which is preliminary data.</text>
</comment>
<feature type="transmembrane region" description="Helical" evidence="6">
    <location>
        <begin position="416"/>
        <end position="438"/>
    </location>
</feature>
<dbReference type="InterPro" id="IPR024923">
    <property type="entry name" value="PG_synth_SpoVB"/>
</dbReference>
<evidence type="ECO:0000256" key="5">
    <source>
        <dbReference type="ARBA" id="ARBA00023136"/>
    </source>
</evidence>
<feature type="transmembrane region" description="Helical" evidence="6">
    <location>
        <begin position="311"/>
        <end position="332"/>
    </location>
</feature>
<gene>
    <name evidence="7" type="ORF">FEZ08_05570</name>
</gene>
<feature type="transmembrane region" description="Helical" evidence="6">
    <location>
        <begin position="130"/>
        <end position="151"/>
    </location>
</feature>